<feature type="compositionally biased region" description="Polar residues" evidence="1">
    <location>
        <begin position="527"/>
        <end position="540"/>
    </location>
</feature>
<proteinExistence type="predicted"/>
<reference evidence="4" key="2">
    <citation type="submission" date="2020-08" db="EMBL/GenBank/DDBJ databases">
        <title>Draft Genome Sequence of Cumin Blight Pathogen Alternaria burnsii.</title>
        <authorList>
            <person name="Feng Z."/>
        </authorList>
    </citation>
    <scope>NUCLEOTIDE SEQUENCE</scope>
    <source>
        <strain evidence="4">CBS107.38</strain>
    </source>
</reference>
<keyword evidence="2" id="KW-0812">Transmembrane</keyword>
<evidence type="ECO:0000256" key="1">
    <source>
        <dbReference type="SAM" id="MobiDB-lite"/>
    </source>
</evidence>
<dbReference type="EMBL" id="JAAABM010000004">
    <property type="protein sequence ID" value="KAF7678588.1"/>
    <property type="molecule type" value="Genomic_DNA"/>
</dbReference>
<dbReference type="Pfam" id="PF24802">
    <property type="entry name" value="DUF7703"/>
    <property type="match status" value="1"/>
</dbReference>
<accession>A0A8H7BC70</accession>
<reference evidence="4" key="1">
    <citation type="submission" date="2020-01" db="EMBL/GenBank/DDBJ databases">
        <authorList>
            <person name="Feng Z.H.Z."/>
        </authorList>
    </citation>
    <scope>NUCLEOTIDE SEQUENCE</scope>
    <source>
        <strain evidence="4">CBS107.38</strain>
    </source>
</reference>
<evidence type="ECO:0000313" key="5">
    <source>
        <dbReference type="Proteomes" id="UP000596902"/>
    </source>
</evidence>
<feature type="compositionally biased region" description="Basic and acidic residues" evidence="1">
    <location>
        <begin position="497"/>
        <end position="524"/>
    </location>
</feature>
<keyword evidence="2" id="KW-0472">Membrane</keyword>
<feature type="transmembrane region" description="Helical" evidence="2">
    <location>
        <begin position="161"/>
        <end position="180"/>
    </location>
</feature>
<feature type="region of interest" description="Disordered" evidence="1">
    <location>
        <begin position="439"/>
        <end position="540"/>
    </location>
</feature>
<dbReference type="AlphaFoldDB" id="A0A8H7BC70"/>
<feature type="transmembrane region" description="Helical" evidence="2">
    <location>
        <begin position="121"/>
        <end position="141"/>
    </location>
</feature>
<keyword evidence="5" id="KW-1185">Reference proteome</keyword>
<evidence type="ECO:0000256" key="2">
    <source>
        <dbReference type="SAM" id="Phobius"/>
    </source>
</evidence>
<comment type="caution">
    <text evidence="4">The sequence shown here is derived from an EMBL/GenBank/DDBJ whole genome shotgun (WGS) entry which is preliminary data.</text>
</comment>
<protein>
    <recommendedName>
        <fullName evidence="3">DUF7703 domain-containing protein</fullName>
    </recommendedName>
</protein>
<dbReference type="PANTHER" id="PTHR37013">
    <property type="entry name" value="INTEGRAL MEMBRANE PROTEIN (AFU_ORTHOLOGUE AFUA_1G05950)-RELATED"/>
    <property type="match status" value="1"/>
</dbReference>
<evidence type="ECO:0000313" key="4">
    <source>
        <dbReference type="EMBL" id="KAF7678588.1"/>
    </source>
</evidence>
<feature type="region of interest" description="Disordered" evidence="1">
    <location>
        <begin position="271"/>
        <end position="296"/>
    </location>
</feature>
<feature type="transmembrane region" description="Helical" evidence="2">
    <location>
        <begin position="20"/>
        <end position="42"/>
    </location>
</feature>
<dbReference type="RefSeq" id="XP_038788723.1">
    <property type="nucleotide sequence ID" value="XM_038929016.1"/>
</dbReference>
<feature type="compositionally biased region" description="Basic and acidic residues" evidence="1">
    <location>
        <begin position="277"/>
        <end position="288"/>
    </location>
</feature>
<feature type="transmembrane region" description="Helical" evidence="2">
    <location>
        <begin position="200"/>
        <end position="224"/>
    </location>
</feature>
<sequence length="540" mass="58909">MSFRLVDRAEGMGSNPTLSYRTSLIVIVFLALAVSHSLEVFVRIFRRFRSYRGVYFYALIAASLGIIIHAFGYFIRNYNVCDSIPLEITMACGGGILMITGQSVVLWSRLHLISSGKTDKWLLYIIIADCIVVQGGATTLMTGSSLTKPGKWLEIYEKWEVFQVTWFVFQECVISGLYIYRTFILMRSSAVFRGPDAKRLFNHLIAVNSVVIALDVTILAFQYAGLYEVQTSWKTLAYAIKLKLEFDILNQLVDFTTQGFNAQAGSRHISGTSDGHGITKDGLRENARGSRFGPSTYARMDEDETIALPMGNLAYKQSATMASRMLRINRNVFLAARPAARIASQRPSFRNNINDLSNHRFFATTQIMSVQVDSNFISQITAAEKLITGKDEPAKGGPTAKAQQHAGQNLTAQVIHDITEGEKLLTGKAEVMQGGPTSIAQSALTSGSSTSTKNANNSSASGKLDSETLSKITEAEKKLTGEARPVAGGPTAQAQSHAKEPITSEALHDITEGEKKVTGGERVKGGPTSTAQSELAKSRS</sequence>
<keyword evidence="2" id="KW-1133">Transmembrane helix</keyword>
<dbReference type="InterPro" id="IPR056120">
    <property type="entry name" value="DUF7703"/>
</dbReference>
<feature type="domain" description="DUF7703" evidence="3">
    <location>
        <begin position="20"/>
        <end position="257"/>
    </location>
</feature>
<feature type="transmembrane region" description="Helical" evidence="2">
    <location>
        <begin position="54"/>
        <end position="76"/>
    </location>
</feature>
<feature type="transmembrane region" description="Helical" evidence="2">
    <location>
        <begin position="88"/>
        <end position="109"/>
    </location>
</feature>
<feature type="compositionally biased region" description="Basic and acidic residues" evidence="1">
    <location>
        <begin position="464"/>
        <end position="481"/>
    </location>
</feature>
<dbReference type="Proteomes" id="UP000596902">
    <property type="component" value="Unassembled WGS sequence"/>
</dbReference>
<evidence type="ECO:0000259" key="3">
    <source>
        <dbReference type="Pfam" id="PF24802"/>
    </source>
</evidence>
<gene>
    <name evidence="4" type="ORF">GT037_003969</name>
</gene>
<name>A0A8H7BC70_9PLEO</name>
<organism evidence="4 5">
    <name type="scientific">Alternaria burnsii</name>
    <dbReference type="NCBI Taxonomy" id="1187904"/>
    <lineage>
        <taxon>Eukaryota</taxon>
        <taxon>Fungi</taxon>
        <taxon>Dikarya</taxon>
        <taxon>Ascomycota</taxon>
        <taxon>Pezizomycotina</taxon>
        <taxon>Dothideomycetes</taxon>
        <taxon>Pleosporomycetidae</taxon>
        <taxon>Pleosporales</taxon>
        <taxon>Pleosporineae</taxon>
        <taxon>Pleosporaceae</taxon>
        <taxon>Alternaria</taxon>
        <taxon>Alternaria sect. Alternaria</taxon>
    </lineage>
</organism>
<dbReference type="PANTHER" id="PTHR37013:SF4">
    <property type="entry name" value="INTEGRAL MEMBRANE PROTEIN"/>
    <property type="match status" value="1"/>
</dbReference>
<feature type="compositionally biased region" description="Low complexity" evidence="1">
    <location>
        <begin position="445"/>
        <end position="463"/>
    </location>
</feature>
<dbReference type="GeneID" id="62202194"/>